<evidence type="ECO:0000256" key="2">
    <source>
        <dbReference type="ARBA" id="ARBA00022112"/>
    </source>
</evidence>
<dbReference type="InterPro" id="IPR015867">
    <property type="entry name" value="N-reg_PII/ATP_PRibTrfase_C"/>
</dbReference>
<evidence type="ECO:0000256" key="1">
    <source>
        <dbReference type="ARBA" id="ARBA00006964"/>
    </source>
</evidence>
<accession>A0A0R3JT27</accession>
<evidence type="ECO:0000256" key="5">
    <source>
        <dbReference type="PIRSR" id="PIRSR602678-1"/>
    </source>
</evidence>
<dbReference type="GO" id="GO:0005737">
    <property type="term" value="C:cytoplasm"/>
    <property type="evidence" value="ECO:0007669"/>
    <property type="project" value="TreeGrafter"/>
</dbReference>
<sequence length="366" mass="40631">MSLSVLDIISFLENKYPIELAEDFDNVGLLLGTRHAAINKILFTLDITDEVIDEAIQNNCNLIISHHPMIFKSIKRIMSESILGSMISKCIKNDINIYALHTNFDNANDGLNDFIASKINLNDISLLSPSKETKLYKLVVYVPQTHAEVVREALLEAGAGHIGNYSHCSFNTVGTGTFMPLKDSNPYIGQINKIEYVDELKIETIVPGKKLSYVISNMLKVHPYEEVAYDVYPLWNKLQYGTGRVGFLDKEKSLVELSLELKEIFKLDSVAICGKEDTIVGKVAVVGGSGSSFISDAIKMECDCLITGDIKHHDALDAISAGLCLIDIGHYGSEFAAMNYLKDLIEERFGIETVLTNINTNPFKRV</sequence>
<name>A0A0R3JT27_CALMK</name>
<dbReference type="NCBIfam" id="TIGR00486">
    <property type="entry name" value="YbgI_SA1388"/>
    <property type="match status" value="1"/>
</dbReference>
<organism evidence="6 7">
    <name type="scientific">Caloramator mitchellensis</name>
    <dbReference type="NCBI Taxonomy" id="908809"/>
    <lineage>
        <taxon>Bacteria</taxon>
        <taxon>Bacillati</taxon>
        <taxon>Bacillota</taxon>
        <taxon>Clostridia</taxon>
        <taxon>Eubacteriales</taxon>
        <taxon>Clostridiaceae</taxon>
        <taxon>Caloramator</taxon>
    </lineage>
</organism>
<dbReference type="PIRSF" id="PIRSF037489">
    <property type="entry name" value="UCP037489_NIF3_YqfO"/>
    <property type="match status" value="1"/>
</dbReference>
<dbReference type="Proteomes" id="UP000052015">
    <property type="component" value="Unassembled WGS sequence"/>
</dbReference>
<dbReference type="RefSeq" id="WP_057978917.1">
    <property type="nucleotide sequence ID" value="NZ_LKHP01000008.1"/>
</dbReference>
<evidence type="ECO:0000313" key="7">
    <source>
        <dbReference type="Proteomes" id="UP000052015"/>
    </source>
</evidence>
<dbReference type="Gene3D" id="3.30.70.120">
    <property type="match status" value="1"/>
</dbReference>
<feature type="binding site" evidence="5">
    <location>
        <position position="66"/>
    </location>
    <ligand>
        <name>a divalent metal cation</name>
        <dbReference type="ChEBI" id="CHEBI:60240"/>
        <label>1</label>
    </ligand>
</feature>
<keyword evidence="3 4" id="KW-0479">Metal-binding</keyword>
<dbReference type="OrthoDB" id="9792792at2"/>
<dbReference type="FunFam" id="3.40.1390.30:FF:000001">
    <property type="entry name" value="GTP cyclohydrolase 1 type 2"/>
    <property type="match status" value="1"/>
</dbReference>
<reference evidence="6 7" key="1">
    <citation type="submission" date="2015-09" db="EMBL/GenBank/DDBJ databases">
        <title>Draft genome sequence of a Caloramator mitchellensis, a moderate thermophile from the Great Artesian Basin of Australia.</title>
        <authorList>
            <person name="Patel B.K."/>
        </authorList>
    </citation>
    <scope>NUCLEOTIDE SEQUENCE [LARGE SCALE GENOMIC DNA]</scope>
    <source>
        <strain evidence="6 7">VF08</strain>
    </source>
</reference>
<comment type="similarity">
    <text evidence="1 4">Belongs to the GTP cyclohydrolase I type 2/NIF3 family.</text>
</comment>
<feature type="binding site" evidence="5">
    <location>
        <position position="105"/>
    </location>
    <ligand>
        <name>a divalent metal cation</name>
        <dbReference type="ChEBI" id="CHEBI:60240"/>
        <label>1</label>
    </ligand>
</feature>
<evidence type="ECO:0000313" key="6">
    <source>
        <dbReference type="EMBL" id="KRQ86635.1"/>
    </source>
</evidence>
<dbReference type="Pfam" id="PF01784">
    <property type="entry name" value="DUF34_NIF3"/>
    <property type="match status" value="1"/>
</dbReference>
<dbReference type="SUPFAM" id="SSF102705">
    <property type="entry name" value="NIF3 (NGG1p interacting factor 3)-like"/>
    <property type="match status" value="1"/>
</dbReference>
<dbReference type="AlphaFoldDB" id="A0A0R3JT27"/>
<dbReference type="STRING" id="908809.ABG79_01618"/>
<dbReference type="PANTHER" id="PTHR13799">
    <property type="entry name" value="NGG1 INTERACTING FACTOR 3"/>
    <property type="match status" value="1"/>
</dbReference>
<feature type="binding site" evidence="5">
    <location>
        <position position="67"/>
    </location>
    <ligand>
        <name>a divalent metal cation</name>
        <dbReference type="ChEBI" id="CHEBI:60240"/>
        <label>1</label>
    </ligand>
</feature>
<dbReference type="FunFam" id="3.30.70.120:FF:000006">
    <property type="entry name" value="GTP cyclohydrolase 1 type 2 homolog"/>
    <property type="match status" value="1"/>
</dbReference>
<dbReference type="GO" id="GO:0046872">
    <property type="term" value="F:metal ion binding"/>
    <property type="evidence" value="ECO:0007669"/>
    <property type="project" value="UniProtKB-UniRule"/>
</dbReference>
<dbReference type="PATRIC" id="fig|908809.3.peg.1622"/>
<dbReference type="InterPro" id="IPR036069">
    <property type="entry name" value="DUF34/NIF3_sf"/>
</dbReference>
<evidence type="ECO:0000256" key="3">
    <source>
        <dbReference type="ARBA" id="ARBA00022723"/>
    </source>
</evidence>
<dbReference type="EMBL" id="LKHP01000008">
    <property type="protein sequence ID" value="KRQ86635.1"/>
    <property type="molecule type" value="Genomic_DNA"/>
</dbReference>
<gene>
    <name evidence="6" type="ORF">ABG79_01618</name>
</gene>
<keyword evidence="7" id="KW-1185">Reference proteome</keyword>
<evidence type="ECO:0000256" key="4">
    <source>
        <dbReference type="PIRNR" id="PIRNR037489"/>
    </source>
</evidence>
<feature type="binding site" evidence="5">
    <location>
        <position position="334"/>
    </location>
    <ligand>
        <name>a divalent metal cation</name>
        <dbReference type="ChEBI" id="CHEBI:60240"/>
        <label>1</label>
    </ligand>
</feature>
<keyword evidence="6" id="KW-0378">Hydrolase</keyword>
<dbReference type="PANTHER" id="PTHR13799:SF14">
    <property type="entry name" value="GTP CYCLOHYDROLASE 1 TYPE 2 HOMOLOG"/>
    <property type="match status" value="1"/>
</dbReference>
<dbReference type="InterPro" id="IPR002678">
    <property type="entry name" value="DUF34/NIF3"/>
</dbReference>
<dbReference type="Gene3D" id="3.40.1390.30">
    <property type="entry name" value="NIF3 (NGG1p interacting factor 3)-like"/>
    <property type="match status" value="2"/>
</dbReference>
<dbReference type="GO" id="GO:0016787">
    <property type="term" value="F:hydrolase activity"/>
    <property type="evidence" value="ECO:0007669"/>
    <property type="project" value="UniProtKB-KW"/>
</dbReference>
<protein>
    <recommendedName>
        <fullName evidence="2 4">GTP cyclohydrolase 1 type 2 homolog</fullName>
    </recommendedName>
</protein>
<comment type="caution">
    <text evidence="6">The sequence shown here is derived from an EMBL/GenBank/DDBJ whole genome shotgun (WGS) entry which is preliminary data.</text>
</comment>
<feature type="binding site" evidence="5">
    <location>
        <position position="330"/>
    </location>
    <ligand>
        <name>a divalent metal cation</name>
        <dbReference type="ChEBI" id="CHEBI:60240"/>
        <label>1</label>
    </ligand>
</feature>
<proteinExistence type="inferred from homology"/>
<dbReference type="InterPro" id="IPR017221">
    <property type="entry name" value="DUF34/NIF3_bac"/>
</dbReference>